<dbReference type="InterPro" id="IPR028081">
    <property type="entry name" value="Leu-bd"/>
</dbReference>
<dbReference type="OrthoDB" id="8127473at2"/>
<evidence type="ECO:0000256" key="1">
    <source>
        <dbReference type="ARBA" id="ARBA00010062"/>
    </source>
</evidence>
<dbReference type="PRINTS" id="PR00337">
    <property type="entry name" value="LEUILEVALBP"/>
</dbReference>
<gene>
    <name evidence="7" type="primary">livJ</name>
    <name evidence="7" type="ORF">BN961_00128</name>
</gene>
<comment type="caution">
    <text evidence="7">The sequence shown here is derived from an EMBL/GenBank/DDBJ whole genome shotgun (WGS) entry which is preliminary data.</text>
</comment>
<sequence length="390" mass="40944">MRPSFRMASIALAGFMAALPAAHAEDGVSADKIVLGQAAALTGPAAALGQGMKLGLEAAFAEANKAGGIKGRKLELKSVDDGYEPTRSIGVVKKLLEEDKVFAIIGTVGTPTAAAILPIATNAGVPMIGAFSGVEFLREPYKPLVMNVRASYYQETEAMVEHLTKDLGYTRIGIMYQDDGYGQAGLAGLQRALEKRGMKLTGEGTYERNTVAIKTALLAVRKAKPEAVVMISSYKPAAAFIKLAREIKFDPTFVNVSFVGSDALAKELGSNGAGVVVTQVVPFPLDNKIPVVGHYQAALKSVAPDAKPGFVSLEGYLVGRTLIAGLEKIDGAPTRKGLIEAVQKASPIDVGGMKLSYSTTSNRGSDQVFLTVIQADGSLQAVNRLQKAGM</sequence>
<dbReference type="CDD" id="cd19978">
    <property type="entry name" value="PBP1_ABC_ligand_binding-like"/>
    <property type="match status" value="1"/>
</dbReference>
<dbReference type="InterPro" id="IPR028082">
    <property type="entry name" value="Peripla_BP_I"/>
</dbReference>
<evidence type="ECO:0000259" key="6">
    <source>
        <dbReference type="Pfam" id="PF13458"/>
    </source>
</evidence>
<keyword evidence="4" id="KW-0029">Amino-acid transport</keyword>
<evidence type="ECO:0000313" key="8">
    <source>
        <dbReference type="Proteomes" id="UP000035762"/>
    </source>
</evidence>
<feature type="chain" id="PRO_5001861443" evidence="5">
    <location>
        <begin position="25"/>
        <end position="390"/>
    </location>
</feature>
<feature type="signal peptide" evidence="5">
    <location>
        <begin position="1"/>
        <end position="24"/>
    </location>
</feature>
<keyword evidence="3 5" id="KW-0732">Signal</keyword>
<dbReference type="SUPFAM" id="SSF53822">
    <property type="entry name" value="Periplasmic binding protein-like I"/>
    <property type="match status" value="1"/>
</dbReference>
<dbReference type="Pfam" id="PF13458">
    <property type="entry name" value="Peripla_BP_6"/>
    <property type="match status" value="1"/>
</dbReference>
<evidence type="ECO:0000256" key="4">
    <source>
        <dbReference type="ARBA" id="ARBA00022970"/>
    </source>
</evidence>
<dbReference type="RefSeq" id="WP_009337638.1">
    <property type="nucleotide sequence ID" value="NZ_CCAZ020000001.1"/>
</dbReference>
<keyword evidence="8" id="KW-1185">Reference proteome</keyword>
<dbReference type="STRING" id="1035.BN961_00128"/>
<reference evidence="7 8" key="1">
    <citation type="journal article" date="2014" name="Genome Announc.">
        <title>Genome Sequence of Afipia felis Strain 76713, Isolated in Hospital Water Using an Amoeba Co-Culture Procedure.</title>
        <authorList>
            <person name="Benamar S."/>
            <person name="La Scola B."/>
            <person name="Croce O."/>
        </authorList>
    </citation>
    <scope>NUCLEOTIDE SEQUENCE [LARGE SCALE GENOMIC DNA]</scope>
    <source>
        <strain evidence="7 8">76713</strain>
    </source>
</reference>
<proteinExistence type="inferred from homology"/>
<evidence type="ECO:0000256" key="3">
    <source>
        <dbReference type="ARBA" id="ARBA00022729"/>
    </source>
</evidence>
<name>A0A090N6F4_AFIFE</name>
<dbReference type="PANTHER" id="PTHR47235:SF1">
    <property type="entry name" value="BLR6548 PROTEIN"/>
    <property type="match status" value="1"/>
</dbReference>
<dbReference type="GO" id="GO:0006865">
    <property type="term" value="P:amino acid transport"/>
    <property type="evidence" value="ECO:0007669"/>
    <property type="project" value="UniProtKB-KW"/>
</dbReference>
<accession>A0A090N6F4</accession>
<dbReference type="Gene3D" id="3.40.50.2300">
    <property type="match status" value="2"/>
</dbReference>
<dbReference type="AlphaFoldDB" id="A0A090N6F4"/>
<organism evidence="7 8">
    <name type="scientific">Afipia felis</name>
    <name type="common">Cat scratch disease bacillus</name>
    <dbReference type="NCBI Taxonomy" id="1035"/>
    <lineage>
        <taxon>Bacteria</taxon>
        <taxon>Pseudomonadati</taxon>
        <taxon>Pseudomonadota</taxon>
        <taxon>Alphaproteobacteria</taxon>
        <taxon>Hyphomicrobiales</taxon>
        <taxon>Nitrobacteraceae</taxon>
        <taxon>Afipia</taxon>
    </lineage>
</organism>
<dbReference type="EMBL" id="CCAZ020000001">
    <property type="protein sequence ID" value="CEG06758.1"/>
    <property type="molecule type" value="Genomic_DNA"/>
</dbReference>
<dbReference type="InterPro" id="IPR000709">
    <property type="entry name" value="Leu_Ile_Val-bd"/>
</dbReference>
<feature type="domain" description="Leucine-binding protein" evidence="6">
    <location>
        <begin position="33"/>
        <end position="377"/>
    </location>
</feature>
<comment type="similarity">
    <text evidence="1">Belongs to the leucine-binding protein family.</text>
</comment>
<keyword evidence="2" id="KW-0813">Transport</keyword>
<evidence type="ECO:0000256" key="5">
    <source>
        <dbReference type="SAM" id="SignalP"/>
    </source>
</evidence>
<evidence type="ECO:0000313" key="7">
    <source>
        <dbReference type="EMBL" id="CEG06758.1"/>
    </source>
</evidence>
<dbReference type="PANTHER" id="PTHR47235">
    <property type="entry name" value="BLR6548 PROTEIN"/>
    <property type="match status" value="1"/>
</dbReference>
<protein>
    <submittedName>
        <fullName evidence="7">Leu/Ile/Val/Thr-binding protein</fullName>
    </submittedName>
</protein>
<dbReference type="Proteomes" id="UP000035762">
    <property type="component" value="Unassembled WGS sequence"/>
</dbReference>
<evidence type="ECO:0000256" key="2">
    <source>
        <dbReference type="ARBA" id="ARBA00022448"/>
    </source>
</evidence>